<sequence length="259" mass="28860">LGTFASSRLTSPRQIQVPDRTPCHADHADDGLLRHTTATIGLLKAIHPPKPPWTSSKQDDGREPRKVQTGNLYTEDSVSGRIIKDVVVFDPRHYWDLVERLGLDIMEPPVSQCGNFWADDGELNLLRMEGFRYARVPLRDNDIYFLPRGVVHQFKTVSAGTTIAWHTRLKIYYLPDPRPIPSISSPLPAAETPIFLQTSPSITSAATEATIRAEKVRLRALKRSASQASSPAPSLPEKKEKIDEESIIRGSVSDVGDYQ</sequence>
<dbReference type="STRING" id="6216.A0A0R3SXA2"/>
<evidence type="ECO:0000256" key="2">
    <source>
        <dbReference type="SAM" id="MobiDB-lite"/>
    </source>
</evidence>
<feature type="compositionally biased region" description="Basic and acidic residues" evidence="2">
    <location>
        <begin position="57"/>
        <end position="66"/>
    </location>
</feature>
<dbReference type="GO" id="GO:0005634">
    <property type="term" value="C:nucleus"/>
    <property type="evidence" value="ECO:0007669"/>
    <property type="project" value="InterPro"/>
</dbReference>
<dbReference type="InterPro" id="IPR026306">
    <property type="entry name" value="RSBN1/Dpy-2/CEP530"/>
</dbReference>
<feature type="region of interest" description="Disordered" evidence="2">
    <location>
        <begin position="222"/>
        <end position="259"/>
    </location>
</feature>
<comment type="similarity">
    <text evidence="1">Belongs to the round spermatid basic protein 1 family.</text>
</comment>
<proteinExistence type="inferred from homology"/>
<feature type="region of interest" description="Disordered" evidence="2">
    <location>
        <begin position="1"/>
        <end position="23"/>
    </location>
</feature>
<feature type="compositionally biased region" description="Basic and acidic residues" evidence="2">
    <location>
        <begin position="236"/>
        <end position="247"/>
    </location>
</feature>
<feature type="compositionally biased region" description="Polar residues" evidence="2">
    <location>
        <begin position="1"/>
        <end position="14"/>
    </location>
</feature>
<dbReference type="AlphaFoldDB" id="A0A0R3SXA2"/>
<protein>
    <submittedName>
        <fullName evidence="3">JmjC domain-containing protein</fullName>
    </submittedName>
</protein>
<accession>A0A0R3SXA2</accession>
<evidence type="ECO:0000256" key="1">
    <source>
        <dbReference type="ARBA" id="ARBA00010560"/>
    </source>
</evidence>
<name>A0A0R3SXA2_HYMDI</name>
<evidence type="ECO:0000313" key="3">
    <source>
        <dbReference type="WBParaSite" id="HDID_0001036001-mRNA-1"/>
    </source>
</evidence>
<dbReference type="PANTHER" id="PTHR13354">
    <property type="entry name" value="ROUND SPERMATID BASIC PROTEIN 1"/>
    <property type="match status" value="1"/>
</dbReference>
<organism evidence="3">
    <name type="scientific">Hymenolepis diminuta</name>
    <name type="common">Rat tapeworm</name>
    <dbReference type="NCBI Taxonomy" id="6216"/>
    <lineage>
        <taxon>Eukaryota</taxon>
        <taxon>Metazoa</taxon>
        <taxon>Spiralia</taxon>
        <taxon>Lophotrochozoa</taxon>
        <taxon>Platyhelminthes</taxon>
        <taxon>Cestoda</taxon>
        <taxon>Eucestoda</taxon>
        <taxon>Cyclophyllidea</taxon>
        <taxon>Hymenolepididae</taxon>
        <taxon>Hymenolepis</taxon>
    </lineage>
</organism>
<reference evidence="3" key="1">
    <citation type="submission" date="2017-02" db="UniProtKB">
        <authorList>
            <consortium name="WormBaseParasite"/>
        </authorList>
    </citation>
    <scope>IDENTIFICATION</scope>
</reference>
<feature type="region of interest" description="Disordered" evidence="2">
    <location>
        <begin position="46"/>
        <end position="68"/>
    </location>
</feature>
<dbReference type="PANTHER" id="PTHR13354:SF11">
    <property type="entry name" value="LYSINE-SPECIFIC DEMETHYLASE 9"/>
    <property type="match status" value="1"/>
</dbReference>
<dbReference type="WBParaSite" id="HDID_0001036001-mRNA-1">
    <property type="protein sequence ID" value="HDID_0001036001-mRNA-1"/>
    <property type="gene ID" value="HDID_0001036001"/>
</dbReference>